<dbReference type="EMBL" id="QXFT01004897">
    <property type="protein sequence ID" value="KAE9275265.1"/>
    <property type="molecule type" value="Genomic_DNA"/>
</dbReference>
<dbReference type="AlphaFoldDB" id="A0A6A4BKE2"/>
<keyword evidence="2" id="KW-1185">Reference proteome</keyword>
<proteinExistence type="predicted"/>
<evidence type="ECO:0000313" key="2">
    <source>
        <dbReference type="Proteomes" id="UP000434957"/>
    </source>
</evidence>
<evidence type="ECO:0000313" key="1">
    <source>
        <dbReference type="EMBL" id="KAE9275265.1"/>
    </source>
</evidence>
<organism evidence="1 2">
    <name type="scientific">Phytophthora rubi</name>
    <dbReference type="NCBI Taxonomy" id="129364"/>
    <lineage>
        <taxon>Eukaryota</taxon>
        <taxon>Sar</taxon>
        <taxon>Stramenopiles</taxon>
        <taxon>Oomycota</taxon>
        <taxon>Peronosporomycetes</taxon>
        <taxon>Peronosporales</taxon>
        <taxon>Peronosporaceae</taxon>
        <taxon>Phytophthora</taxon>
    </lineage>
</organism>
<protein>
    <submittedName>
        <fullName evidence="1">Uncharacterized protein</fullName>
    </submittedName>
</protein>
<comment type="caution">
    <text evidence="1">The sequence shown here is derived from an EMBL/GenBank/DDBJ whole genome shotgun (WGS) entry which is preliminary data.</text>
</comment>
<gene>
    <name evidence="1" type="ORF">PR003_g29384</name>
</gene>
<sequence length="77" mass="8369">MVELAGEGNEGAVYGMVGSVTNMALPLASTLTKYVNSHFDVTNTDIADDSNHVRWEVTKQRRNSSSTSVGRVALWEP</sequence>
<accession>A0A6A4BKE2</accession>
<name>A0A6A4BKE2_9STRA</name>
<dbReference type="Proteomes" id="UP000434957">
    <property type="component" value="Unassembled WGS sequence"/>
</dbReference>
<reference evidence="1 2" key="1">
    <citation type="submission" date="2018-08" db="EMBL/GenBank/DDBJ databases">
        <title>Genomic investigation of the strawberry pathogen Phytophthora fragariae indicates pathogenicity is determined by transcriptional variation in three key races.</title>
        <authorList>
            <person name="Adams T.M."/>
            <person name="Armitage A.D."/>
            <person name="Sobczyk M.K."/>
            <person name="Bates H.J."/>
            <person name="Dunwell J.M."/>
            <person name="Nellist C.F."/>
            <person name="Harrison R.J."/>
        </authorList>
    </citation>
    <scope>NUCLEOTIDE SEQUENCE [LARGE SCALE GENOMIC DNA]</scope>
    <source>
        <strain evidence="1 2">SCRP333</strain>
    </source>
</reference>